<keyword evidence="2" id="KW-1185">Reference proteome</keyword>
<protein>
    <submittedName>
        <fullName evidence="1">Uncharacterized protein</fullName>
    </submittedName>
</protein>
<proteinExistence type="predicted"/>
<evidence type="ECO:0000313" key="1">
    <source>
        <dbReference type="EMBL" id="KAJ8630801.1"/>
    </source>
</evidence>
<gene>
    <name evidence="1" type="ORF">MRB53_024124</name>
</gene>
<name>A0ACC2LC74_PERAE</name>
<evidence type="ECO:0000313" key="2">
    <source>
        <dbReference type="Proteomes" id="UP001234297"/>
    </source>
</evidence>
<reference evidence="1 2" key="1">
    <citation type="journal article" date="2022" name="Hortic Res">
        <title>A haplotype resolved chromosomal level avocado genome allows analysis of novel avocado genes.</title>
        <authorList>
            <person name="Nath O."/>
            <person name="Fletcher S.J."/>
            <person name="Hayward A."/>
            <person name="Shaw L.M."/>
            <person name="Masouleh A.K."/>
            <person name="Furtado A."/>
            <person name="Henry R.J."/>
            <person name="Mitter N."/>
        </authorList>
    </citation>
    <scope>NUCLEOTIDE SEQUENCE [LARGE SCALE GENOMIC DNA]</scope>
    <source>
        <strain evidence="2">cv. Hass</strain>
    </source>
</reference>
<dbReference type="EMBL" id="CM056815">
    <property type="protein sequence ID" value="KAJ8630801.1"/>
    <property type="molecule type" value="Genomic_DNA"/>
</dbReference>
<comment type="caution">
    <text evidence="1">The sequence shown here is derived from an EMBL/GenBank/DDBJ whole genome shotgun (WGS) entry which is preliminary data.</text>
</comment>
<sequence>MQDYLQQIKMLTDKLAMSGSPVSEEDSILYTLNGLPTQYRPFQTSIRTRSASDPVSIDELHALLVCEELSLGDESLPATTESSTAFSVTNITTASSRGLGHSHGGRGGRYRGRGRGRYQGPQQYQPAPQQDPSTGRLYVSRHVTFDENTFPFVKSSSPRLPIQLTHDDSIFSGPISRWFPRPHQHADQRGILQTPCHTVAQPGLLVPSHGQQLHHQPNPPLPLPLIQPTSSLPSHPIQEPIQPTHDPLSTCPTVAPLPLAAPATEPAPAQQLNRGPAVPRTSTRHVRPNPKYFNSDFVTGTKKAGFISTRHPYPSALLAGLAGREPTAATITRGSDDLLLFRRDVQAICSGDLWRTCRIRSAMISAINSPLRSTLNSPINSPLRWDEQSQAYFLTHLHADHTQGLSHRWKRGPLFCSPITSRLFPARFPGFNLSLIRVLEIGSPHLIYLVSPSSGSEIAVRVTAIDAVHCPGAVMYLFCGEFGSMLYTGDFRWEANSDKAQIGKSQICSVLQGNELDFLYLDNTYCNPLFSFPPRDVVAQQVVDIIASHPDYDIIIGLDTLGKEELLLHISCALKTKIWVWPERLQTMHLLELSDVFTTNTALTRVRAVPRYCLTINNLEGLNSVHPTIGIVPSGLPWVRPVEGKDSSVGSDISVCCTSKRSRKSRVAVDVSQVVASKFPKLLHQRLYSVPYSDHSCFSELQQFIKFVKPAKMRGIVSSSVCYVNPSYYFRDLCEDSQYHQQVDQSSESVEVAQSESFSGCNKSNVARGRKSSDKVSGLGVRKRRVSISRRERIGARIGEMDSTS</sequence>
<dbReference type="Proteomes" id="UP001234297">
    <property type="component" value="Chromosome 7"/>
</dbReference>
<organism evidence="1 2">
    <name type="scientific">Persea americana</name>
    <name type="common">Avocado</name>
    <dbReference type="NCBI Taxonomy" id="3435"/>
    <lineage>
        <taxon>Eukaryota</taxon>
        <taxon>Viridiplantae</taxon>
        <taxon>Streptophyta</taxon>
        <taxon>Embryophyta</taxon>
        <taxon>Tracheophyta</taxon>
        <taxon>Spermatophyta</taxon>
        <taxon>Magnoliopsida</taxon>
        <taxon>Magnoliidae</taxon>
        <taxon>Laurales</taxon>
        <taxon>Lauraceae</taxon>
        <taxon>Persea</taxon>
    </lineage>
</organism>
<accession>A0ACC2LC74</accession>